<dbReference type="AlphaFoldDB" id="A0A645DQE4"/>
<organism evidence="1">
    <name type="scientific">bioreactor metagenome</name>
    <dbReference type="NCBI Taxonomy" id="1076179"/>
    <lineage>
        <taxon>unclassified sequences</taxon>
        <taxon>metagenomes</taxon>
        <taxon>ecological metagenomes</taxon>
    </lineage>
</organism>
<name>A0A645DQE4_9ZZZZ</name>
<gene>
    <name evidence="1" type="ORF">SDC9_138678</name>
</gene>
<evidence type="ECO:0000313" key="1">
    <source>
        <dbReference type="EMBL" id="MPM91547.1"/>
    </source>
</evidence>
<protein>
    <submittedName>
        <fullName evidence="1">Uncharacterized protein</fullName>
    </submittedName>
</protein>
<proteinExistence type="predicted"/>
<comment type="caution">
    <text evidence="1">The sequence shown here is derived from an EMBL/GenBank/DDBJ whole genome shotgun (WGS) entry which is preliminary data.</text>
</comment>
<accession>A0A645DQE4</accession>
<sequence length="154" mass="16665">MRTEVPATAGQAACRRDEPVVAQLEAEIAPHGIGTDFNGIAGDGHIAQRELAIGIGGIDHQIVPIAEIKPGAQGLDHIERQVGRLRDHQIVLSEILDVVPVLVGRHQPGRAAAGAQKRQEQFLHISSLHFYLHSFYWSTFISTGLFPNSVSPSL</sequence>
<dbReference type="EMBL" id="VSSQ01038589">
    <property type="protein sequence ID" value="MPM91547.1"/>
    <property type="molecule type" value="Genomic_DNA"/>
</dbReference>
<reference evidence="1" key="1">
    <citation type="submission" date="2019-08" db="EMBL/GenBank/DDBJ databases">
        <authorList>
            <person name="Kucharzyk K."/>
            <person name="Murdoch R.W."/>
            <person name="Higgins S."/>
            <person name="Loffler F."/>
        </authorList>
    </citation>
    <scope>NUCLEOTIDE SEQUENCE</scope>
</reference>